<evidence type="ECO:0000313" key="9">
    <source>
        <dbReference type="Proteomes" id="UP000694720"/>
    </source>
</evidence>
<dbReference type="GO" id="GO:0008233">
    <property type="term" value="F:peptidase activity"/>
    <property type="evidence" value="ECO:0007669"/>
    <property type="project" value="UniProtKB-KW"/>
</dbReference>
<name>A0A8D0ZAJ8_PIG</name>
<feature type="compositionally biased region" description="Polar residues" evidence="6">
    <location>
        <begin position="14"/>
        <end position="35"/>
    </location>
</feature>
<feature type="domain" description="PPPDE" evidence="7">
    <location>
        <begin position="212"/>
        <end position="346"/>
    </location>
</feature>
<dbReference type="InterPro" id="IPR008580">
    <property type="entry name" value="PPPDE_dom"/>
</dbReference>
<comment type="catalytic activity">
    <reaction evidence="5">
        <text>S-hexadecanoyl-L-cysteinyl-[protein] + H2O = L-cysteinyl-[protein] + hexadecanoate + H(+)</text>
        <dbReference type="Rhea" id="RHEA:19233"/>
        <dbReference type="Rhea" id="RHEA-COMP:10131"/>
        <dbReference type="Rhea" id="RHEA-COMP:11032"/>
        <dbReference type="ChEBI" id="CHEBI:7896"/>
        <dbReference type="ChEBI" id="CHEBI:15377"/>
        <dbReference type="ChEBI" id="CHEBI:15378"/>
        <dbReference type="ChEBI" id="CHEBI:29950"/>
        <dbReference type="ChEBI" id="CHEBI:74151"/>
        <dbReference type="EC" id="3.1.2.22"/>
    </reaction>
    <physiologicalReaction direction="left-to-right" evidence="5">
        <dbReference type="Rhea" id="RHEA:19234"/>
    </physiologicalReaction>
</comment>
<dbReference type="GO" id="GO:0006508">
    <property type="term" value="P:proteolysis"/>
    <property type="evidence" value="ECO:0007669"/>
    <property type="project" value="UniProtKB-KW"/>
</dbReference>
<dbReference type="AlphaFoldDB" id="A0A8D0ZAJ8"/>
<gene>
    <name evidence="8" type="primary">DESI1</name>
</gene>
<dbReference type="Ensembl" id="ENSSSCT00035032754.1">
    <property type="protein sequence ID" value="ENSSSCP00035012898.1"/>
    <property type="gene ID" value="ENSSSCG00035024910.1"/>
</dbReference>
<evidence type="ECO:0000313" key="8">
    <source>
        <dbReference type="Ensembl" id="ENSSSCP00035012898.1"/>
    </source>
</evidence>
<dbReference type="PANTHER" id="PTHR12378">
    <property type="entry name" value="DESUMOYLATING ISOPEPTIDASE"/>
    <property type="match status" value="1"/>
</dbReference>
<dbReference type="Gene3D" id="3.90.1720.30">
    <property type="entry name" value="PPPDE domains"/>
    <property type="match status" value="1"/>
</dbReference>
<dbReference type="PROSITE" id="PS51858">
    <property type="entry name" value="PPPDE"/>
    <property type="match status" value="1"/>
</dbReference>
<accession>A0A8D0ZAJ8</accession>
<evidence type="ECO:0000256" key="4">
    <source>
        <dbReference type="ARBA" id="ARBA00022801"/>
    </source>
</evidence>
<keyword evidence="3" id="KW-0645">Protease</keyword>
<dbReference type="PANTHER" id="PTHR12378:SF7">
    <property type="entry name" value="DESUMOYLATING ISOPEPTIDASE 1"/>
    <property type="match status" value="1"/>
</dbReference>
<proteinExistence type="inferred from homology"/>
<organism evidence="8 9">
    <name type="scientific">Sus scrofa</name>
    <name type="common">Pig</name>
    <dbReference type="NCBI Taxonomy" id="9823"/>
    <lineage>
        <taxon>Eukaryota</taxon>
        <taxon>Metazoa</taxon>
        <taxon>Chordata</taxon>
        <taxon>Craniata</taxon>
        <taxon>Vertebrata</taxon>
        <taxon>Euteleostomi</taxon>
        <taxon>Mammalia</taxon>
        <taxon>Eutheria</taxon>
        <taxon>Laurasiatheria</taxon>
        <taxon>Artiodactyla</taxon>
        <taxon>Suina</taxon>
        <taxon>Suidae</taxon>
        <taxon>Sus</taxon>
    </lineage>
</organism>
<evidence type="ECO:0000256" key="6">
    <source>
        <dbReference type="SAM" id="MobiDB-lite"/>
    </source>
</evidence>
<sequence length="365" mass="38777">HCPAERLLGCARLSGQSRTKPAPTSEQQTQNTTPSRLPWAQRKDQLPGEGGAPHTSSSRSQSKPLTSPRRVRPFPVPLTRPLPQGPFHRSPALTPPRPQSPALRRNPAPRRPSGLRAHARECVPAPARSSARTLPVRALSPHSSRCRWRVRGREQRWAASPPPLRPGPGSVSPLPPLPAPVGYGKVLAAAGCLRDFVAAAATGPDGAAESLSGEALRVRPVQGPGPAAQPHHAGHTSIVVHKDEFFFGSGGISSCPPGGTLLGPPDSVVDVGSTEVTEEIFLEYLSSLGESLFRGEAYNLFEHNCNTFSNEVAQFLTGRKIPSYITDLPSEVLSTPFGQALRPLLDSIQIQPPGGSTVGRPNGQS</sequence>
<reference evidence="8" key="1">
    <citation type="submission" date="2025-08" db="UniProtKB">
        <authorList>
            <consortium name="Ensembl"/>
        </authorList>
    </citation>
    <scope>IDENTIFICATION</scope>
</reference>
<feature type="compositionally biased region" description="Pro residues" evidence="6">
    <location>
        <begin position="74"/>
        <end position="84"/>
    </location>
</feature>
<protein>
    <recommendedName>
        <fullName evidence="2">palmitoyl-protein hydrolase</fullName>
        <ecNumber evidence="2">3.1.2.22</ecNumber>
    </recommendedName>
</protein>
<dbReference type="Proteomes" id="UP000694720">
    <property type="component" value="Unplaced"/>
</dbReference>
<dbReference type="SMART" id="SM01179">
    <property type="entry name" value="DUF862"/>
    <property type="match status" value="1"/>
</dbReference>
<evidence type="ECO:0000256" key="5">
    <source>
        <dbReference type="ARBA" id="ARBA00047409"/>
    </source>
</evidence>
<evidence type="ECO:0000256" key="2">
    <source>
        <dbReference type="ARBA" id="ARBA00012423"/>
    </source>
</evidence>
<evidence type="ECO:0000259" key="7">
    <source>
        <dbReference type="PROSITE" id="PS51858"/>
    </source>
</evidence>
<dbReference type="InterPro" id="IPR042266">
    <property type="entry name" value="PPPDE_sf"/>
</dbReference>
<keyword evidence="4" id="KW-0378">Hydrolase</keyword>
<evidence type="ECO:0000256" key="3">
    <source>
        <dbReference type="ARBA" id="ARBA00022670"/>
    </source>
</evidence>
<dbReference type="GO" id="GO:0008474">
    <property type="term" value="F:palmitoyl-(protein) hydrolase activity"/>
    <property type="evidence" value="ECO:0007669"/>
    <property type="project" value="UniProtKB-EC"/>
</dbReference>
<feature type="compositionally biased region" description="Polar residues" evidence="6">
    <location>
        <begin position="54"/>
        <end position="65"/>
    </location>
</feature>
<evidence type="ECO:0000256" key="1">
    <source>
        <dbReference type="ARBA" id="ARBA00008140"/>
    </source>
</evidence>
<dbReference type="EC" id="3.1.2.22" evidence="2"/>
<feature type="region of interest" description="Disordered" evidence="6">
    <location>
        <begin position="1"/>
        <end position="172"/>
    </location>
</feature>
<comment type="similarity">
    <text evidence="1">Belongs to the DeSI family.</text>
</comment>
<dbReference type="Pfam" id="PF05903">
    <property type="entry name" value="Peptidase_C97"/>
    <property type="match status" value="1"/>
</dbReference>